<accession>A0AAV7WNX9</accession>
<dbReference type="AlphaFoldDB" id="A0AAV7WNX9"/>
<reference evidence="2" key="1">
    <citation type="journal article" date="2022" name="bioRxiv">
        <title>Sequencing and chromosome-scale assembly of the giantPleurodeles waltlgenome.</title>
        <authorList>
            <person name="Brown T."/>
            <person name="Elewa A."/>
            <person name="Iarovenko S."/>
            <person name="Subramanian E."/>
            <person name="Araus A.J."/>
            <person name="Petzold A."/>
            <person name="Susuki M."/>
            <person name="Suzuki K.-i.T."/>
            <person name="Hayashi T."/>
            <person name="Toyoda A."/>
            <person name="Oliveira C."/>
            <person name="Osipova E."/>
            <person name="Leigh N.D."/>
            <person name="Simon A."/>
            <person name="Yun M.H."/>
        </authorList>
    </citation>
    <scope>NUCLEOTIDE SEQUENCE</scope>
    <source>
        <strain evidence="2">20211129_DDA</strain>
        <tissue evidence="2">Liver</tissue>
    </source>
</reference>
<organism evidence="2 3">
    <name type="scientific">Pleurodeles waltl</name>
    <name type="common">Iberian ribbed newt</name>
    <dbReference type="NCBI Taxonomy" id="8319"/>
    <lineage>
        <taxon>Eukaryota</taxon>
        <taxon>Metazoa</taxon>
        <taxon>Chordata</taxon>
        <taxon>Craniata</taxon>
        <taxon>Vertebrata</taxon>
        <taxon>Euteleostomi</taxon>
        <taxon>Amphibia</taxon>
        <taxon>Batrachia</taxon>
        <taxon>Caudata</taxon>
        <taxon>Salamandroidea</taxon>
        <taxon>Salamandridae</taxon>
        <taxon>Pleurodelinae</taxon>
        <taxon>Pleurodeles</taxon>
    </lineage>
</organism>
<sequence>MPTVPTFPFHPDLCVPLLSSHQSDSGFRFPVPVIRPQQQQPRTQRRPSVFNPPTSDLLGLDTQPCRCRQCTRHRTRRATGVGAATATPLQTPAEAARSWVWLAGGIGVEGSAIQGKARTLGTRKLSHYPGCGHRHDPPVRGR</sequence>
<evidence type="ECO:0000313" key="3">
    <source>
        <dbReference type="Proteomes" id="UP001066276"/>
    </source>
</evidence>
<feature type="region of interest" description="Disordered" evidence="1">
    <location>
        <begin position="36"/>
        <end position="55"/>
    </location>
</feature>
<evidence type="ECO:0000313" key="2">
    <source>
        <dbReference type="EMBL" id="KAJ1215778.1"/>
    </source>
</evidence>
<comment type="caution">
    <text evidence="2">The sequence shown here is derived from an EMBL/GenBank/DDBJ whole genome shotgun (WGS) entry which is preliminary data.</text>
</comment>
<proteinExistence type="predicted"/>
<dbReference type="Proteomes" id="UP001066276">
    <property type="component" value="Chromosome 1_1"/>
</dbReference>
<name>A0AAV7WNX9_PLEWA</name>
<gene>
    <name evidence="2" type="ORF">NDU88_003385</name>
</gene>
<protein>
    <submittedName>
        <fullName evidence="2">Uncharacterized protein</fullName>
    </submittedName>
</protein>
<keyword evidence="3" id="KW-1185">Reference proteome</keyword>
<evidence type="ECO:0000256" key="1">
    <source>
        <dbReference type="SAM" id="MobiDB-lite"/>
    </source>
</evidence>
<dbReference type="EMBL" id="JANPWB010000001">
    <property type="protein sequence ID" value="KAJ1215778.1"/>
    <property type="molecule type" value="Genomic_DNA"/>
</dbReference>